<protein>
    <submittedName>
        <fullName evidence="4">Beta-phenylalanine transaminase</fullName>
        <ecNumber evidence="4">2.6.1.-</ecNumber>
    </submittedName>
</protein>
<keyword evidence="2 3" id="KW-0663">Pyridoxal phosphate</keyword>
<dbReference type="Pfam" id="PF00202">
    <property type="entry name" value="Aminotran_3"/>
    <property type="match status" value="1"/>
</dbReference>
<sequence>MNTAAVVRQVSHALAEAKELYRESNTESYAQHVAASRALPGGNTRTVIFVDPFPITLTEGKDAQVKSLDGRWYRDFLGEYTAGFYGHSNPHLRAAAMAALDRGWSMGGHTEAEAEMAFLLQERFPSMELLRFANSGTEANLYAISTAMAYTGKKKIVVFEGAYHGGVFVFSGASRHPLTAPFDFIVAPYNDIEGTTALLAQHANEIAAVIVEPMQGSGGCIPASLEFLQHLREWTALHGTVLIFDEVMTSRLSYGGMQAVHTITPDMTTLGKYLGGGFSFGAFGGRSEIMNVFNPLRPNAIGHAGTFNNNIFTMTAGAAGLKHVLTKSLIEEVNGRGEKLRRQLNELVSGSSLPMTFTGRGSMMNVHMTRANVRSVRDLKDNIVPLRDLFYYDMVREGFWIAKRGMINVSIPTTDADCEALLQAVSHFVESRADLVLS</sequence>
<name>A0ABM8TL81_9BURK</name>
<dbReference type="PANTHER" id="PTHR43713">
    <property type="entry name" value="GLUTAMATE-1-SEMIALDEHYDE 2,1-AMINOMUTASE"/>
    <property type="match status" value="1"/>
</dbReference>
<dbReference type="EMBL" id="CAJPVI010000028">
    <property type="protein sequence ID" value="CAG2153137.1"/>
    <property type="molecule type" value="Genomic_DNA"/>
</dbReference>
<accession>A0ABM8TL81</accession>
<dbReference type="Gene3D" id="3.90.1150.10">
    <property type="entry name" value="Aspartate Aminotransferase, domain 1"/>
    <property type="match status" value="1"/>
</dbReference>
<comment type="cofactor">
    <cofactor evidence="1">
        <name>pyridoxal 5'-phosphate</name>
        <dbReference type="ChEBI" id="CHEBI:597326"/>
    </cofactor>
</comment>
<evidence type="ECO:0000256" key="2">
    <source>
        <dbReference type="ARBA" id="ARBA00022898"/>
    </source>
</evidence>
<proteinExistence type="inferred from homology"/>
<dbReference type="InterPro" id="IPR015421">
    <property type="entry name" value="PyrdxlP-dep_Trfase_major"/>
</dbReference>
<organism evidence="4 5">
    <name type="scientific">Cupriavidus numazuensis</name>
    <dbReference type="NCBI Taxonomy" id="221992"/>
    <lineage>
        <taxon>Bacteria</taxon>
        <taxon>Pseudomonadati</taxon>
        <taxon>Pseudomonadota</taxon>
        <taxon>Betaproteobacteria</taxon>
        <taxon>Burkholderiales</taxon>
        <taxon>Burkholderiaceae</taxon>
        <taxon>Cupriavidus</taxon>
    </lineage>
</organism>
<dbReference type="Proteomes" id="UP000672657">
    <property type="component" value="Unassembled WGS sequence"/>
</dbReference>
<comment type="similarity">
    <text evidence="3">Belongs to the class-III pyridoxal-phosphate-dependent aminotransferase family.</text>
</comment>
<dbReference type="SUPFAM" id="SSF53383">
    <property type="entry name" value="PLP-dependent transferases"/>
    <property type="match status" value="1"/>
</dbReference>
<evidence type="ECO:0000256" key="1">
    <source>
        <dbReference type="ARBA" id="ARBA00001933"/>
    </source>
</evidence>
<keyword evidence="5" id="KW-1185">Reference proteome</keyword>
<evidence type="ECO:0000256" key="3">
    <source>
        <dbReference type="RuleBase" id="RU003560"/>
    </source>
</evidence>
<keyword evidence="4" id="KW-0808">Transferase</keyword>
<dbReference type="PANTHER" id="PTHR43713:SF3">
    <property type="entry name" value="GLUTAMATE-1-SEMIALDEHYDE 2,1-AMINOMUTASE 1, CHLOROPLASTIC-RELATED"/>
    <property type="match status" value="1"/>
</dbReference>
<keyword evidence="4" id="KW-0032">Aminotransferase</keyword>
<dbReference type="GO" id="GO:0008483">
    <property type="term" value="F:transaminase activity"/>
    <property type="evidence" value="ECO:0007669"/>
    <property type="project" value="UniProtKB-KW"/>
</dbReference>
<dbReference type="InterPro" id="IPR015422">
    <property type="entry name" value="PyrdxlP-dep_Trfase_small"/>
</dbReference>
<dbReference type="Gene3D" id="3.40.640.10">
    <property type="entry name" value="Type I PLP-dependent aspartate aminotransferase-like (Major domain)"/>
    <property type="match status" value="1"/>
</dbReference>
<evidence type="ECO:0000313" key="5">
    <source>
        <dbReference type="Proteomes" id="UP000672657"/>
    </source>
</evidence>
<gene>
    <name evidence="4" type="ORF">LMG26411_04338</name>
</gene>
<dbReference type="InterPro" id="IPR005814">
    <property type="entry name" value="Aminotrans_3"/>
</dbReference>
<dbReference type="InterPro" id="IPR015424">
    <property type="entry name" value="PyrdxlP-dep_Trfase"/>
</dbReference>
<comment type="caution">
    <text evidence="4">The sequence shown here is derived from an EMBL/GenBank/DDBJ whole genome shotgun (WGS) entry which is preliminary data.</text>
</comment>
<evidence type="ECO:0000313" key="4">
    <source>
        <dbReference type="EMBL" id="CAG2153137.1"/>
    </source>
</evidence>
<dbReference type="RefSeq" id="WP_211955327.1">
    <property type="nucleotide sequence ID" value="NZ_CAJPVI010000028.1"/>
</dbReference>
<reference evidence="4 5" key="1">
    <citation type="submission" date="2021-03" db="EMBL/GenBank/DDBJ databases">
        <authorList>
            <person name="Peeters C."/>
        </authorList>
    </citation>
    <scope>NUCLEOTIDE SEQUENCE [LARGE SCALE GENOMIC DNA]</scope>
    <source>
        <strain evidence="4 5">LMG 26411</strain>
    </source>
</reference>
<dbReference type="EC" id="2.6.1.-" evidence="4"/>